<dbReference type="InterPro" id="IPR005151">
    <property type="entry name" value="Tail-specific_protease"/>
</dbReference>
<accession>A0A5C7G0S5</accession>
<feature type="region of interest" description="Disordered" evidence="1">
    <location>
        <begin position="1"/>
        <end position="21"/>
    </location>
</feature>
<name>A0A5C7G0S5_9BURK</name>
<evidence type="ECO:0000259" key="2">
    <source>
        <dbReference type="Pfam" id="PF03572"/>
    </source>
</evidence>
<proteinExistence type="predicted"/>
<protein>
    <recommendedName>
        <fullName evidence="2">Tail specific protease domain-containing protein</fullName>
    </recommendedName>
</protein>
<comment type="caution">
    <text evidence="3">The sequence shown here is derived from an EMBL/GenBank/DDBJ whole genome shotgun (WGS) entry which is preliminary data.</text>
</comment>
<gene>
    <name evidence="3" type="ORF">FVD38_14490</name>
</gene>
<keyword evidence="4" id="KW-1185">Reference proteome</keyword>
<feature type="domain" description="Tail specific protease" evidence="2">
    <location>
        <begin position="282"/>
        <end position="406"/>
    </location>
</feature>
<dbReference type="AlphaFoldDB" id="A0A5C7G0S5"/>
<dbReference type="SUPFAM" id="SSF52096">
    <property type="entry name" value="ClpP/crotonase"/>
    <property type="match status" value="1"/>
</dbReference>
<dbReference type="Proteomes" id="UP000321413">
    <property type="component" value="Unassembled WGS sequence"/>
</dbReference>
<dbReference type="GO" id="GO:0008236">
    <property type="term" value="F:serine-type peptidase activity"/>
    <property type="evidence" value="ECO:0007669"/>
    <property type="project" value="InterPro"/>
</dbReference>
<evidence type="ECO:0000313" key="3">
    <source>
        <dbReference type="EMBL" id="TXF99008.1"/>
    </source>
</evidence>
<organism evidence="3 4">
    <name type="scientific">Massilia arenae</name>
    <dbReference type="NCBI Taxonomy" id="2603288"/>
    <lineage>
        <taxon>Bacteria</taxon>
        <taxon>Pseudomonadati</taxon>
        <taxon>Pseudomonadota</taxon>
        <taxon>Betaproteobacteria</taxon>
        <taxon>Burkholderiales</taxon>
        <taxon>Oxalobacteraceae</taxon>
        <taxon>Telluria group</taxon>
        <taxon>Massilia</taxon>
    </lineage>
</organism>
<sequence length="451" mass="48750">MPSSKCGASMHSFQMSQPARLSKAPMHRRLLSPISRLRPILATFFLACASATAADGVAQPISAAQFREDIAFVRAMIARMHPDPGFSTDPPAVHHALDRISHDAPPTLTRDEAWQRLASINPLLADGHFLIGYPDWRKETRAWLAEGGGLFPIEVNIDPDGALYVSATPTRVVSVNGVAAAELVSTLSSMVHGDTARFRANLLGQRWWLYYWKRFGAPEAYELVLEEEGVRRTVTMPARQTLPRILEHEARQPFDLAIGRDGSAVLTVDTFNMADPAPFLAFARDAFARIRAQGVTSLVIDISKNGGGNDAVWLDGLMPYLATQPYRTGSTYRGLARAPAGAPAKAMLGEIATWRQPQSENPLRYAGKTYVRIGPGTYSSAILFANVMQDFGFATLVGAGGAARRTQSGGIRDVVLPHSGLALTLPRFILDPPSGRAPASLLEGDAAGPEN</sequence>
<dbReference type="Gene3D" id="3.90.226.10">
    <property type="entry name" value="2-enoyl-CoA Hydratase, Chain A, domain 1"/>
    <property type="match status" value="1"/>
</dbReference>
<dbReference type="InterPro" id="IPR029045">
    <property type="entry name" value="ClpP/crotonase-like_dom_sf"/>
</dbReference>
<reference evidence="3 4" key="1">
    <citation type="submission" date="2019-08" db="EMBL/GenBank/DDBJ databases">
        <title>Massilia golmudensis sp. nov., isolated from sand in the Qinghai-Tibetan Plateau.</title>
        <authorList>
            <person name="Zhang B."/>
        </authorList>
    </citation>
    <scope>NUCLEOTIDE SEQUENCE [LARGE SCALE GENOMIC DNA]</scope>
    <source>
        <strain evidence="3 4">GEM5</strain>
    </source>
</reference>
<dbReference type="GO" id="GO:0006508">
    <property type="term" value="P:proteolysis"/>
    <property type="evidence" value="ECO:0007669"/>
    <property type="project" value="InterPro"/>
</dbReference>
<dbReference type="Pfam" id="PF03572">
    <property type="entry name" value="Peptidase_S41"/>
    <property type="match status" value="1"/>
</dbReference>
<dbReference type="EMBL" id="VPFD01000015">
    <property type="protein sequence ID" value="TXF99008.1"/>
    <property type="molecule type" value="Genomic_DNA"/>
</dbReference>
<evidence type="ECO:0000313" key="4">
    <source>
        <dbReference type="Proteomes" id="UP000321413"/>
    </source>
</evidence>
<evidence type="ECO:0000256" key="1">
    <source>
        <dbReference type="SAM" id="MobiDB-lite"/>
    </source>
</evidence>